<name>A0A3B0BLX3_9ACTN</name>
<sequence length="96" mass="11268">MIDLIRRALEWARRQFVPVIEPERRSAPAEPRPAEKTTPPAPPMRQPQWYAELRDVEQTALVRLYVVGDGERVRRRLEHRWQPLAVGLPWTAAEVH</sequence>
<protein>
    <submittedName>
        <fullName evidence="2">Uncharacterized protein</fullName>
    </submittedName>
</protein>
<keyword evidence="3" id="KW-1185">Reference proteome</keyword>
<accession>A0A3B0BLX3</accession>
<feature type="compositionally biased region" description="Basic and acidic residues" evidence="1">
    <location>
        <begin position="22"/>
        <end position="35"/>
    </location>
</feature>
<feature type="region of interest" description="Disordered" evidence="1">
    <location>
        <begin position="22"/>
        <end position="46"/>
    </location>
</feature>
<dbReference type="EMBL" id="RBAM01000004">
    <property type="protein sequence ID" value="RKN74613.1"/>
    <property type="molecule type" value="Genomic_DNA"/>
</dbReference>
<proteinExistence type="predicted"/>
<dbReference type="AlphaFoldDB" id="A0A3B0BLX3"/>
<evidence type="ECO:0000256" key="1">
    <source>
        <dbReference type="SAM" id="MobiDB-lite"/>
    </source>
</evidence>
<comment type="caution">
    <text evidence="2">The sequence shown here is derived from an EMBL/GenBank/DDBJ whole genome shotgun (WGS) entry which is preliminary data.</text>
</comment>
<organism evidence="2 3">
    <name type="scientific">Streptomyces klenkii</name>
    <dbReference type="NCBI Taxonomy" id="1420899"/>
    <lineage>
        <taxon>Bacteria</taxon>
        <taxon>Bacillati</taxon>
        <taxon>Actinomycetota</taxon>
        <taxon>Actinomycetes</taxon>
        <taxon>Kitasatosporales</taxon>
        <taxon>Streptomycetaceae</taxon>
        <taxon>Streptomyces</taxon>
    </lineage>
</organism>
<evidence type="ECO:0000313" key="2">
    <source>
        <dbReference type="EMBL" id="RKN74613.1"/>
    </source>
</evidence>
<gene>
    <name evidence="2" type="ORF">D7231_12305</name>
</gene>
<evidence type="ECO:0000313" key="3">
    <source>
        <dbReference type="Proteomes" id="UP000270343"/>
    </source>
</evidence>
<dbReference type="Proteomes" id="UP000270343">
    <property type="component" value="Unassembled WGS sequence"/>
</dbReference>
<reference evidence="2 3" key="1">
    <citation type="journal article" date="2015" name="Antonie Van Leeuwenhoek">
        <title>Streptomyces klenkii sp. nov., isolated from deep marine sediment.</title>
        <authorList>
            <person name="Veyisoglu A."/>
            <person name="Sahin N."/>
        </authorList>
    </citation>
    <scope>NUCLEOTIDE SEQUENCE [LARGE SCALE GENOMIC DNA]</scope>
    <source>
        <strain evidence="2 3">KCTC 29202</strain>
    </source>
</reference>